<dbReference type="Gene3D" id="2.40.70.10">
    <property type="entry name" value="Acid Proteases"/>
    <property type="match status" value="1"/>
</dbReference>
<feature type="region of interest" description="Disordered" evidence="1">
    <location>
        <begin position="197"/>
        <end position="233"/>
    </location>
</feature>
<protein>
    <recommendedName>
        <fullName evidence="4">Retrotransposon gag domain-containing protein</fullName>
    </recommendedName>
</protein>
<dbReference type="InterPro" id="IPR032567">
    <property type="entry name" value="RTL1-rel"/>
</dbReference>
<dbReference type="InterPro" id="IPR021109">
    <property type="entry name" value="Peptidase_aspartic_dom_sf"/>
</dbReference>
<dbReference type="AlphaFoldDB" id="A0A438ER74"/>
<dbReference type="EMBL" id="QGNW01001210">
    <property type="protein sequence ID" value="RVW50115.1"/>
    <property type="molecule type" value="Genomic_DNA"/>
</dbReference>
<evidence type="ECO:0000256" key="1">
    <source>
        <dbReference type="SAM" id="MobiDB-lite"/>
    </source>
</evidence>
<evidence type="ECO:0008006" key="4">
    <source>
        <dbReference type="Google" id="ProtNLM"/>
    </source>
</evidence>
<feature type="compositionally biased region" description="Polar residues" evidence="1">
    <location>
        <begin position="214"/>
        <end position="233"/>
    </location>
</feature>
<dbReference type="SUPFAM" id="SSF56672">
    <property type="entry name" value="DNA/RNA polymerases"/>
    <property type="match status" value="1"/>
</dbReference>
<sequence>MIATPLEWVLGRDRVDTMPPRRPTSSQNNQANDDIPPPPVALPPMSIEGLYRYLGTLTGLVERQARAIGNPIEVEAWIMKIEKFFDVIHCSEEQKTSYATFMLDKEEDHWWCMTKRILENQGPIVWRGFEVAQYEAKFIELSCFAPWLIGIEEEKGLKFQDGLKPYMKNKLSILKLNVYSEVVDRALISEKDNEELDQYREQKRKRNRNDGAHGNQTQKKSAPSRNQNKGKTTQNLDGICPTCGKKHGGTLQIHTLFARVLIDPGSTHSFISISFVGLLGMSIDNMDFDLFVATPLGDFVVVNKILRVCCVMIGYREMTTDLVLLDLQNFDVILGIDCFEEKHVDKPLRMISVLRASSLLRKGCQGFLAYVVNEENDLKLEDIPIVRDYPDVFPNDLPSLPPEREVEFTIDLAPGTTPISKAPYRMAPMELKELNIQLQELLDKGFIRPSVSP</sequence>
<evidence type="ECO:0000313" key="2">
    <source>
        <dbReference type="EMBL" id="RVW50115.1"/>
    </source>
</evidence>
<dbReference type="Pfam" id="PF08284">
    <property type="entry name" value="RVP_2"/>
    <property type="match status" value="1"/>
</dbReference>
<feature type="compositionally biased region" description="Polar residues" evidence="1">
    <location>
        <begin position="23"/>
        <end position="32"/>
    </location>
</feature>
<proteinExistence type="predicted"/>
<dbReference type="Gene3D" id="3.10.10.10">
    <property type="entry name" value="HIV Type 1 Reverse Transcriptase, subunit A, domain 1"/>
    <property type="match status" value="1"/>
</dbReference>
<dbReference type="PANTHER" id="PTHR15503">
    <property type="entry name" value="LDOC1 RELATED"/>
    <property type="match status" value="1"/>
</dbReference>
<name>A0A438ER74_VITVI</name>
<accession>A0A438ER74</accession>
<dbReference type="PANTHER" id="PTHR15503:SF45">
    <property type="entry name" value="RNA-DIRECTED DNA POLYMERASE HOMOLOG"/>
    <property type="match status" value="1"/>
</dbReference>
<dbReference type="InterPro" id="IPR043502">
    <property type="entry name" value="DNA/RNA_pol_sf"/>
</dbReference>
<evidence type="ECO:0000313" key="3">
    <source>
        <dbReference type="Proteomes" id="UP000288805"/>
    </source>
</evidence>
<dbReference type="CDD" id="cd00303">
    <property type="entry name" value="retropepsin_like"/>
    <property type="match status" value="1"/>
</dbReference>
<dbReference type="SUPFAM" id="SSF50630">
    <property type="entry name" value="Acid proteases"/>
    <property type="match status" value="1"/>
</dbReference>
<comment type="caution">
    <text evidence="2">The sequence shown here is derived from an EMBL/GenBank/DDBJ whole genome shotgun (WGS) entry which is preliminary data.</text>
</comment>
<feature type="region of interest" description="Disordered" evidence="1">
    <location>
        <begin position="13"/>
        <end position="38"/>
    </location>
</feature>
<gene>
    <name evidence="2" type="ORF">CK203_114531</name>
</gene>
<reference evidence="2 3" key="1">
    <citation type="journal article" date="2018" name="PLoS Genet.">
        <title>Population sequencing reveals clonal diversity and ancestral inbreeding in the grapevine cultivar Chardonnay.</title>
        <authorList>
            <person name="Roach M.J."/>
            <person name="Johnson D.L."/>
            <person name="Bohlmann J."/>
            <person name="van Vuuren H.J."/>
            <person name="Jones S.J."/>
            <person name="Pretorius I.S."/>
            <person name="Schmidt S.A."/>
            <person name="Borneman A.R."/>
        </authorList>
    </citation>
    <scope>NUCLEOTIDE SEQUENCE [LARGE SCALE GENOMIC DNA]</scope>
    <source>
        <strain evidence="3">cv. Chardonnay</strain>
        <tissue evidence="2">Leaf</tissue>
    </source>
</reference>
<dbReference type="Proteomes" id="UP000288805">
    <property type="component" value="Unassembled WGS sequence"/>
</dbReference>
<organism evidence="2 3">
    <name type="scientific">Vitis vinifera</name>
    <name type="common">Grape</name>
    <dbReference type="NCBI Taxonomy" id="29760"/>
    <lineage>
        <taxon>Eukaryota</taxon>
        <taxon>Viridiplantae</taxon>
        <taxon>Streptophyta</taxon>
        <taxon>Embryophyta</taxon>
        <taxon>Tracheophyta</taxon>
        <taxon>Spermatophyta</taxon>
        <taxon>Magnoliopsida</taxon>
        <taxon>eudicotyledons</taxon>
        <taxon>Gunneridae</taxon>
        <taxon>Pentapetalae</taxon>
        <taxon>rosids</taxon>
        <taxon>Vitales</taxon>
        <taxon>Vitaceae</taxon>
        <taxon>Viteae</taxon>
        <taxon>Vitis</taxon>
    </lineage>
</organism>